<gene>
    <name evidence="2" type="ORF">ACHHYP_07574</name>
</gene>
<protein>
    <recommendedName>
        <fullName evidence="1">N-acetyltransferase domain-containing protein</fullName>
    </recommendedName>
</protein>
<feature type="domain" description="N-acetyltransferase" evidence="1">
    <location>
        <begin position="32"/>
        <end position="194"/>
    </location>
</feature>
<name>A0A1V9YQS5_ACHHY</name>
<evidence type="ECO:0000313" key="3">
    <source>
        <dbReference type="Proteomes" id="UP000243579"/>
    </source>
</evidence>
<accession>A0A1V9YQS5</accession>
<dbReference type="InterPro" id="IPR016181">
    <property type="entry name" value="Acyl_CoA_acyltransferase"/>
</dbReference>
<comment type="caution">
    <text evidence="2">The sequence shown here is derived from an EMBL/GenBank/DDBJ whole genome shotgun (WGS) entry which is preliminary data.</text>
</comment>
<dbReference type="OrthoDB" id="630895at2759"/>
<evidence type="ECO:0000313" key="2">
    <source>
        <dbReference type="EMBL" id="OQR88094.1"/>
    </source>
</evidence>
<reference evidence="2 3" key="1">
    <citation type="journal article" date="2014" name="Genome Biol. Evol.">
        <title>The secreted proteins of Achlya hypogyna and Thraustotheca clavata identify the ancestral oomycete secretome and reveal gene acquisitions by horizontal gene transfer.</title>
        <authorList>
            <person name="Misner I."/>
            <person name="Blouin N."/>
            <person name="Leonard G."/>
            <person name="Richards T.A."/>
            <person name="Lane C.E."/>
        </authorList>
    </citation>
    <scope>NUCLEOTIDE SEQUENCE [LARGE SCALE GENOMIC DNA]</scope>
    <source>
        <strain evidence="2 3">ATCC 48635</strain>
    </source>
</reference>
<dbReference type="SUPFAM" id="SSF55729">
    <property type="entry name" value="Acyl-CoA N-acyltransferases (Nat)"/>
    <property type="match status" value="1"/>
</dbReference>
<dbReference type="Gene3D" id="3.40.630.30">
    <property type="match status" value="1"/>
</dbReference>
<evidence type="ECO:0000259" key="1">
    <source>
        <dbReference type="PROSITE" id="PS51186"/>
    </source>
</evidence>
<dbReference type="InterPro" id="IPR000182">
    <property type="entry name" value="GNAT_dom"/>
</dbReference>
<sequence>MSLMNAIPLELRIDGADDDTSRFLLTNWDPAYKADLVRHANDAEVAKFMSGRFPHPYTEANADWYLNYATTTTSERLMAIVREDMATGTREAIGSVGVMLQSGDLEHSGEVGYWLGRAFWGRGLATAVLRTFLEGWVEPYRRTHAPVPLSKLYATVYTPNRGSARVLEKNGFMIEGTLRRHIVKNGVYFDAYILGRVYSD</sequence>
<proteinExistence type="predicted"/>
<dbReference type="EMBL" id="JNBR01001410">
    <property type="protein sequence ID" value="OQR88094.1"/>
    <property type="molecule type" value="Genomic_DNA"/>
</dbReference>
<keyword evidence="3" id="KW-1185">Reference proteome</keyword>
<dbReference type="PROSITE" id="PS51186">
    <property type="entry name" value="GNAT"/>
    <property type="match status" value="1"/>
</dbReference>
<dbReference type="GO" id="GO:0016747">
    <property type="term" value="F:acyltransferase activity, transferring groups other than amino-acyl groups"/>
    <property type="evidence" value="ECO:0007669"/>
    <property type="project" value="InterPro"/>
</dbReference>
<dbReference type="STRING" id="1202772.A0A1V9YQS5"/>
<dbReference type="PANTHER" id="PTHR43328">
    <property type="entry name" value="ACETYLTRANSFERASE-RELATED"/>
    <property type="match status" value="1"/>
</dbReference>
<dbReference type="PANTHER" id="PTHR43328:SF1">
    <property type="entry name" value="N-ACETYLTRANSFERASE DOMAIN-CONTAINING PROTEIN"/>
    <property type="match status" value="1"/>
</dbReference>
<dbReference type="Pfam" id="PF13302">
    <property type="entry name" value="Acetyltransf_3"/>
    <property type="match status" value="1"/>
</dbReference>
<dbReference type="Proteomes" id="UP000243579">
    <property type="component" value="Unassembled WGS sequence"/>
</dbReference>
<dbReference type="AlphaFoldDB" id="A0A1V9YQS5"/>
<organism evidence="2 3">
    <name type="scientific">Achlya hypogyna</name>
    <name type="common">Oomycete</name>
    <name type="synonym">Protoachlya hypogyna</name>
    <dbReference type="NCBI Taxonomy" id="1202772"/>
    <lineage>
        <taxon>Eukaryota</taxon>
        <taxon>Sar</taxon>
        <taxon>Stramenopiles</taxon>
        <taxon>Oomycota</taxon>
        <taxon>Saprolegniomycetes</taxon>
        <taxon>Saprolegniales</taxon>
        <taxon>Achlyaceae</taxon>
        <taxon>Achlya</taxon>
    </lineage>
</organism>